<keyword evidence="2" id="KW-0732">Signal</keyword>
<feature type="signal peptide" evidence="2">
    <location>
        <begin position="1"/>
        <end position="24"/>
    </location>
</feature>
<feature type="region of interest" description="Disordered" evidence="1">
    <location>
        <begin position="80"/>
        <end position="102"/>
    </location>
</feature>
<feature type="chain" id="PRO_5036262495" description="Secreted protein" evidence="2">
    <location>
        <begin position="25"/>
        <end position="102"/>
    </location>
</feature>
<proteinExistence type="predicted"/>
<evidence type="ECO:0000313" key="3">
    <source>
        <dbReference type="EMBL" id="CAG6696709.1"/>
    </source>
</evidence>
<organism evidence="3">
    <name type="scientific">Cacopsylla melanoneura</name>
    <dbReference type="NCBI Taxonomy" id="428564"/>
    <lineage>
        <taxon>Eukaryota</taxon>
        <taxon>Metazoa</taxon>
        <taxon>Ecdysozoa</taxon>
        <taxon>Arthropoda</taxon>
        <taxon>Hexapoda</taxon>
        <taxon>Insecta</taxon>
        <taxon>Pterygota</taxon>
        <taxon>Neoptera</taxon>
        <taxon>Paraneoptera</taxon>
        <taxon>Hemiptera</taxon>
        <taxon>Sternorrhyncha</taxon>
        <taxon>Psylloidea</taxon>
        <taxon>Psyllidae</taxon>
        <taxon>Psyllinae</taxon>
        <taxon>Cacopsylla</taxon>
    </lineage>
</organism>
<evidence type="ECO:0000256" key="1">
    <source>
        <dbReference type="SAM" id="MobiDB-lite"/>
    </source>
</evidence>
<dbReference type="EMBL" id="HBUF01329629">
    <property type="protein sequence ID" value="CAG6696649.1"/>
    <property type="molecule type" value="Transcribed_RNA"/>
</dbReference>
<sequence>MTACWPSFLAMAALIRTITLPSSSSQIPSVCFLKICPFKSCILAISACACSVFILHGFFSQSVTNDFCSAIHARTSALSFSSPSRPSLASASWDSLDSTCSI</sequence>
<reference evidence="3" key="1">
    <citation type="submission" date="2021-05" db="EMBL/GenBank/DDBJ databases">
        <authorList>
            <person name="Alioto T."/>
            <person name="Alioto T."/>
            <person name="Gomez Garrido J."/>
        </authorList>
    </citation>
    <scope>NUCLEOTIDE SEQUENCE</scope>
</reference>
<protein>
    <recommendedName>
        <fullName evidence="4">Secreted protein</fullName>
    </recommendedName>
</protein>
<name>A0A8D8XIY6_9HEMI</name>
<dbReference type="EMBL" id="HBUF01329630">
    <property type="protein sequence ID" value="CAG6696668.1"/>
    <property type="molecule type" value="Transcribed_RNA"/>
</dbReference>
<dbReference type="AlphaFoldDB" id="A0A8D8XIY6"/>
<evidence type="ECO:0008006" key="4">
    <source>
        <dbReference type="Google" id="ProtNLM"/>
    </source>
</evidence>
<accession>A0A8D8XIY6</accession>
<evidence type="ECO:0000256" key="2">
    <source>
        <dbReference type="SAM" id="SignalP"/>
    </source>
</evidence>
<dbReference type="EMBL" id="HBUF01329633">
    <property type="protein sequence ID" value="CAG6696709.1"/>
    <property type="molecule type" value="Transcribed_RNA"/>
</dbReference>